<organism evidence="1">
    <name type="scientific">Papilio xuthus</name>
    <name type="common">Asian swallowtail butterfly</name>
    <dbReference type="NCBI Taxonomy" id="66420"/>
    <lineage>
        <taxon>Eukaryota</taxon>
        <taxon>Metazoa</taxon>
        <taxon>Ecdysozoa</taxon>
        <taxon>Arthropoda</taxon>
        <taxon>Hexapoda</taxon>
        <taxon>Insecta</taxon>
        <taxon>Pterygota</taxon>
        <taxon>Neoptera</taxon>
        <taxon>Endopterygota</taxon>
        <taxon>Lepidoptera</taxon>
        <taxon>Glossata</taxon>
        <taxon>Ditrysia</taxon>
        <taxon>Papilionoidea</taxon>
        <taxon>Papilionidae</taxon>
        <taxon>Papilioninae</taxon>
        <taxon>Papilio</taxon>
    </lineage>
</organism>
<dbReference type="AlphaFoldDB" id="I4DQK9"/>
<dbReference type="EMBL" id="AK404365">
    <property type="protein sequence ID" value="BAM20199.1"/>
    <property type="molecule type" value="mRNA"/>
</dbReference>
<accession>I4DQK9</accession>
<name>I4DQK9_PAPXU</name>
<protein>
    <submittedName>
        <fullName evidence="1">Uncharacterized protein</fullName>
    </submittedName>
</protein>
<feature type="non-terminal residue" evidence="1">
    <location>
        <position position="1"/>
    </location>
</feature>
<evidence type="ECO:0000313" key="1">
    <source>
        <dbReference type="EMBL" id="BAM20199.1"/>
    </source>
</evidence>
<sequence>FYDIRSVFPFTKYDDKYQFNKKCQSSYFIIYLINRSLDHRINQLVRSILKSLFSKERIFFKLQNEFETIFIELNC</sequence>
<reference evidence="1" key="1">
    <citation type="journal article" date="2012" name="BMC Biol.">
        <title>Comprehensive microarray-based analysis for stage-specific larval camouflage pattern-associated genes in the swallowtail butterfly, Papilio xuthus.</title>
        <authorList>
            <person name="Futahashi R."/>
            <person name="Shirataki H."/>
            <person name="Narita T."/>
            <person name="Mita K."/>
            <person name="Fujiwara H."/>
        </authorList>
    </citation>
    <scope>NUCLEOTIDE SEQUENCE</scope>
    <source>
        <tissue evidence="1">Epidermis</tissue>
    </source>
</reference>
<proteinExistence type="evidence at transcript level"/>